<dbReference type="EC" id="3.4.19.12" evidence="3"/>
<dbReference type="AlphaFoldDB" id="A0A0L0DPP2"/>
<keyword evidence="6 11" id="KW-0378">Hydrolase</keyword>
<dbReference type="InterPro" id="IPR038765">
    <property type="entry name" value="Papain-like_cys_pep_sf"/>
</dbReference>
<evidence type="ECO:0000256" key="1">
    <source>
        <dbReference type="ARBA" id="ARBA00000707"/>
    </source>
</evidence>
<dbReference type="SMART" id="SM00695">
    <property type="entry name" value="DUSP"/>
    <property type="match status" value="1"/>
</dbReference>
<name>A0A0L0DPP2_THETB</name>
<feature type="region of interest" description="Disordered" evidence="8">
    <location>
        <begin position="694"/>
        <end position="720"/>
    </location>
</feature>
<comment type="similarity">
    <text evidence="2">Belongs to the peptidase C19 family.</text>
</comment>
<dbReference type="InterPro" id="IPR001394">
    <property type="entry name" value="Peptidase_C19_UCH"/>
</dbReference>
<dbReference type="SUPFAM" id="SSF143791">
    <property type="entry name" value="DUSP-like"/>
    <property type="match status" value="1"/>
</dbReference>
<dbReference type="PROSITE" id="PS51283">
    <property type="entry name" value="DUSP"/>
    <property type="match status" value="1"/>
</dbReference>
<feature type="domain" description="DUSP" evidence="10">
    <location>
        <begin position="1"/>
        <end position="81"/>
    </location>
</feature>
<evidence type="ECO:0000256" key="7">
    <source>
        <dbReference type="ARBA" id="ARBA00022807"/>
    </source>
</evidence>
<dbReference type="STRING" id="461836.A0A0L0DPP2"/>
<organism evidence="11 12">
    <name type="scientific">Thecamonas trahens ATCC 50062</name>
    <dbReference type="NCBI Taxonomy" id="461836"/>
    <lineage>
        <taxon>Eukaryota</taxon>
        <taxon>Apusozoa</taxon>
        <taxon>Apusomonadida</taxon>
        <taxon>Apusomonadidae</taxon>
        <taxon>Thecamonas</taxon>
    </lineage>
</organism>
<keyword evidence="12" id="KW-1185">Reference proteome</keyword>
<evidence type="ECO:0000256" key="4">
    <source>
        <dbReference type="ARBA" id="ARBA00022670"/>
    </source>
</evidence>
<evidence type="ECO:0000256" key="6">
    <source>
        <dbReference type="ARBA" id="ARBA00022801"/>
    </source>
</evidence>
<dbReference type="CDD" id="cd02674">
    <property type="entry name" value="Peptidase_C19R"/>
    <property type="match status" value="1"/>
</dbReference>
<feature type="compositionally biased region" description="Basic residues" evidence="8">
    <location>
        <begin position="694"/>
        <end position="711"/>
    </location>
</feature>
<dbReference type="GeneID" id="25568385"/>
<feature type="domain" description="USP" evidence="9">
    <location>
        <begin position="256"/>
        <end position="1023"/>
    </location>
</feature>
<dbReference type="OMA" id="YAKNCED"/>
<keyword evidence="4" id="KW-0645">Protease</keyword>
<dbReference type="eggNOG" id="KOG1870">
    <property type="taxonomic scope" value="Eukaryota"/>
</dbReference>
<gene>
    <name evidence="11" type="ORF">AMSG_10066</name>
</gene>
<sequence length="1084" mass="116138">MTPAFWFDEWKAYAGLFDGHSSSTLPGAIDNGPLVVDIDAETPELKERLLDGTDYELIPAPGYDQLVAWYGGGPRITRHVIALGVSSQLVCEVYPLKLRLVLAPDLATDAVVLHLSKLATIADLRAAIIDALDLDVDNDHVLHCHNFFGDVAAEDLLDPASSDLAESHTLDRACLVHGQKLLISLVPVDGGVASASDSDSIVALVSDSDSDSGADGWNMFPPTTSQWSYSPGGVARRARPLGTAGVERIGAVPGVCGLSNLGNTCFMNSGLQCITHAPQLVEYLLADKHVPEINRDNPLGMSGEVADEFVALLKLMWSGNYASVAPRSFKYTIGRFAPRFVGFGQQDSQELIAFLLDGLHEDLNRILDKPLVPVVEAAGRPDDVVASEAWTGHLRRNDSVIVDLFQGQLKSRVVCPMPDCGKVSVTFDPFMYLSVPVPDGGPRQLTVRVVLADPTAKHVIAKIFAAPGDTVATLKSKVASLVSSDPHRLILVEIYDHKLYKTFDSDYEALADILDEDVLVAYEIPKALATLPPYNPALAQPTFPAPTDATAPPDEAPAASDSDSDSSNTAALKANADAANLPPTTGSALPLSDPRCPYMAFPISHTKLEFRAPRSAFYRASRKPVLTQVAFGVPSLVFLAKPVANQAAVEEALLDSLARYVSRPTDDDLAAAGLVGDSEERAARKAERKAARRAAAKAARTKRRAAHRVKKIQVAERTKKKNAAKAAVREVVAAARAAARGAGVDALDSSDTDDSDLDTPSISGSTLSSLSDTLSTSGSTEIDSSDSSDSDVDWATLGVPEETPTKLVHLGPDGRGPSVDSYIRGRVSAAAETTFVATWNAKLLDACYDTAGADACRAVTELPPKADDEAPNVLSCLRKFTKEEQLGEEDLWYCPDCETFRQATKKFDLYSLPDVLVIHLKRFRQSRYSREKIDVLIDFPLEGLDLGEFLPESAAEQVAGATVYDLFAVSDHFGGLGGGHYTAHAKNHQTGRWHYFNDSSTSVVVGDDDVVSAAAYLLFYQRRGAELHVPNKPPVRPPPASDDGASSASSDRTRGEPEALDDDPTASGAEPFDLDGSDAAFYRV</sequence>
<keyword evidence="5" id="KW-0833">Ubl conjugation pathway</keyword>
<dbReference type="GO" id="GO:0004843">
    <property type="term" value="F:cysteine-type deubiquitinase activity"/>
    <property type="evidence" value="ECO:0007669"/>
    <property type="project" value="UniProtKB-EC"/>
</dbReference>
<feature type="compositionally biased region" description="Acidic residues" evidence="8">
    <location>
        <begin position="748"/>
        <end position="757"/>
    </location>
</feature>
<dbReference type="PANTHER" id="PTHR21646:SF24">
    <property type="entry name" value="UBIQUITIN CARBOXYL-TERMINAL HYDROLASE"/>
    <property type="match status" value="1"/>
</dbReference>
<dbReference type="PANTHER" id="PTHR21646">
    <property type="entry name" value="UBIQUITIN CARBOXYL-TERMINAL HYDROLASE"/>
    <property type="match status" value="1"/>
</dbReference>
<feature type="compositionally biased region" description="Low complexity" evidence="8">
    <location>
        <begin position="545"/>
        <end position="569"/>
    </location>
</feature>
<dbReference type="GO" id="GO:0006508">
    <property type="term" value="P:proteolysis"/>
    <property type="evidence" value="ECO:0007669"/>
    <property type="project" value="UniProtKB-KW"/>
</dbReference>
<keyword evidence="7" id="KW-0788">Thiol protease</keyword>
<dbReference type="InterPro" id="IPR050185">
    <property type="entry name" value="Ub_carboxyl-term_hydrolase"/>
</dbReference>
<evidence type="ECO:0000259" key="10">
    <source>
        <dbReference type="PROSITE" id="PS51283"/>
    </source>
</evidence>
<dbReference type="Pfam" id="PF06337">
    <property type="entry name" value="DUSP"/>
    <property type="match status" value="1"/>
</dbReference>
<feature type="region of interest" description="Disordered" evidence="8">
    <location>
        <begin position="539"/>
        <end position="569"/>
    </location>
</feature>
<dbReference type="Pfam" id="PF00443">
    <property type="entry name" value="UCH"/>
    <property type="match status" value="1"/>
</dbReference>
<dbReference type="Gene3D" id="3.30.2230.10">
    <property type="entry name" value="DUSP-like"/>
    <property type="match status" value="1"/>
</dbReference>
<evidence type="ECO:0000313" key="11">
    <source>
        <dbReference type="EMBL" id="KNC54267.1"/>
    </source>
</evidence>
<dbReference type="OrthoDB" id="265776at2759"/>
<dbReference type="PROSITE" id="PS50235">
    <property type="entry name" value="USP_3"/>
    <property type="match status" value="1"/>
</dbReference>
<dbReference type="InterPro" id="IPR006615">
    <property type="entry name" value="Pept_C19_DUSP"/>
</dbReference>
<protein>
    <recommendedName>
        <fullName evidence="3">ubiquitinyl hydrolase 1</fullName>
        <ecNumber evidence="3">3.4.19.12</ecNumber>
    </recommendedName>
</protein>
<feature type="compositionally biased region" description="Acidic residues" evidence="8">
    <location>
        <begin position="783"/>
        <end position="792"/>
    </location>
</feature>
<dbReference type="Proteomes" id="UP000054408">
    <property type="component" value="Unassembled WGS sequence"/>
</dbReference>
<evidence type="ECO:0000256" key="3">
    <source>
        <dbReference type="ARBA" id="ARBA00012759"/>
    </source>
</evidence>
<dbReference type="RefSeq" id="XP_013753899.1">
    <property type="nucleotide sequence ID" value="XM_013898445.1"/>
</dbReference>
<proteinExistence type="inferred from homology"/>
<feature type="compositionally biased region" description="Low complexity" evidence="8">
    <location>
        <begin position="1041"/>
        <end position="1050"/>
    </location>
</feature>
<dbReference type="PROSITE" id="PS00972">
    <property type="entry name" value="USP_1"/>
    <property type="match status" value="1"/>
</dbReference>
<accession>A0A0L0DPP2</accession>
<evidence type="ECO:0000256" key="8">
    <source>
        <dbReference type="SAM" id="MobiDB-lite"/>
    </source>
</evidence>
<evidence type="ECO:0000259" key="9">
    <source>
        <dbReference type="PROSITE" id="PS50235"/>
    </source>
</evidence>
<evidence type="ECO:0000256" key="2">
    <source>
        <dbReference type="ARBA" id="ARBA00009085"/>
    </source>
</evidence>
<evidence type="ECO:0000313" key="12">
    <source>
        <dbReference type="Proteomes" id="UP000054408"/>
    </source>
</evidence>
<comment type="catalytic activity">
    <reaction evidence="1">
        <text>Thiol-dependent hydrolysis of ester, thioester, amide, peptide and isopeptide bonds formed by the C-terminal Gly of ubiquitin (a 76-residue protein attached to proteins as an intracellular targeting signal).</text>
        <dbReference type="EC" id="3.4.19.12"/>
    </reaction>
</comment>
<dbReference type="InterPro" id="IPR028889">
    <property type="entry name" value="USP"/>
</dbReference>
<evidence type="ECO:0000256" key="5">
    <source>
        <dbReference type="ARBA" id="ARBA00022786"/>
    </source>
</evidence>
<dbReference type="GO" id="GO:0016579">
    <property type="term" value="P:protein deubiquitination"/>
    <property type="evidence" value="ECO:0007669"/>
    <property type="project" value="InterPro"/>
</dbReference>
<dbReference type="InterPro" id="IPR018200">
    <property type="entry name" value="USP_CS"/>
</dbReference>
<dbReference type="InterPro" id="IPR035927">
    <property type="entry name" value="DUSP-like_sf"/>
</dbReference>
<dbReference type="SUPFAM" id="SSF54001">
    <property type="entry name" value="Cysteine proteinases"/>
    <property type="match status" value="1"/>
</dbReference>
<dbReference type="EMBL" id="GL349487">
    <property type="protein sequence ID" value="KNC54267.1"/>
    <property type="molecule type" value="Genomic_DNA"/>
</dbReference>
<feature type="compositionally biased region" description="Low complexity" evidence="8">
    <location>
        <begin position="758"/>
        <end position="782"/>
    </location>
</feature>
<dbReference type="Gene3D" id="3.90.70.10">
    <property type="entry name" value="Cysteine proteinases"/>
    <property type="match status" value="2"/>
</dbReference>
<dbReference type="PROSITE" id="PS00973">
    <property type="entry name" value="USP_2"/>
    <property type="match status" value="1"/>
</dbReference>
<feature type="region of interest" description="Disordered" evidence="8">
    <location>
        <begin position="742"/>
        <end position="798"/>
    </location>
</feature>
<feature type="compositionally biased region" description="Pro residues" evidence="8">
    <location>
        <begin position="1031"/>
        <end position="1040"/>
    </location>
</feature>
<feature type="region of interest" description="Disordered" evidence="8">
    <location>
        <begin position="1028"/>
        <end position="1084"/>
    </location>
</feature>
<reference evidence="11 12" key="1">
    <citation type="submission" date="2010-05" db="EMBL/GenBank/DDBJ databases">
        <title>The Genome Sequence of Thecamonas trahens ATCC 50062.</title>
        <authorList>
            <consortium name="The Broad Institute Genome Sequencing Platform"/>
            <person name="Russ C."/>
            <person name="Cuomo C."/>
            <person name="Shea T."/>
            <person name="Young S.K."/>
            <person name="Zeng Q."/>
            <person name="Koehrsen M."/>
            <person name="Haas B."/>
            <person name="Borodovsky M."/>
            <person name="Guigo R."/>
            <person name="Alvarado L."/>
            <person name="Berlin A."/>
            <person name="Bochicchio J."/>
            <person name="Borenstein D."/>
            <person name="Chapman S."/>
            <person name="Chen Z."/>
            <person name="Freedman E."/>
            <person name="Gellesch M."/>
            <person name="Goldberg J."/>
            <person name="Griggs A."/>
            <person name="Gujja S."/>
            <person name="Heilman E."/>
            <person name="Heiman D."/>
            <person name="Hepburn T."/>
            <person name="Howarth C."/>
            <person name="Jen D."/>
            <person name="Larson L."/>
            <person name="Mehta T."/>
            <person name="Park D."/>
            <person name="Pearson M."/>
            <person name="Roberts A."/>
            <person name="Saif S."/>
            <person name="Shenoy N."/>
            <person name="Sisk P."/>
            <person name="Stolte C."/>
            <person name="Sykes S."/>
            <person name="Thomson T."/>
            <person name="Walk T."/>
            <person name="White J."/>
            <person name="Yandava C."/>
            <person name="Burger G."/>
            <person name="Gray M.W."/>
            <person name="Holland P.W.H."/>
            <person name="King N."/>
            <person name="Lang F.B.F."/>
            <person name="Roger A.J."/>
            <person name="Ruiz-Trillo I."/>
            <person name="Lander E."/>
            <person name="Nusbaum C."/>
        </authorList>
    </citation>
    <scope>NUCLEOTIDE SEQUENCE [LARGE SCALE GENOMIC DNA]</scope>
    <source>
        <strain evidence="11 12">ATCC 50062</strain>
    </source>
</reference>